<evidence type="ECO:0000256" key="3">
    <source>
        <dbReference type="ARBA" id="ARBA00018323"/>
    </source>
</evidence>
<dbReference type="GO" id="GO:0004852">
    <property type="term" value="F:uroporphyrinogen-III synthase activity"/>
    <property type="evidence" value="ECO:0007669"/>
    <property type="project" value="InterPro"/>
</dbReference>
<dbReference type="EMBL" id="FORT01000007">
    <property type="protein sequence ID" value="SFJ97172.1"/>
    <property type="molecule type" value="Genomic_DNA"/>
</dbReference>
<dbReference type="NCBIfam" id="TIGR01469">
    <property type="entry name" value="cobA_cysG_Cterm"/>
    <property type="match status" value="1"/>
</dbReference>
<dbReference type="SUPFAM" id="SSF69618">
    <property type="entry name" value="HemD-like"/>
    <property type="match status" value="1"/>
</dbReference>
<protein>
    <recommendedName>
        <fullName evidence="3">Uroporphyrinogen-III C-methyltransferase</fullName>
        <ecNumber evidence="2">2.1.1.107</ecNumber>
    </recommendedName>
    <alternativeName>
        <fullName evidence="8">Uroporphyrinogen III methylase</fullName>
    </alternativeName>
</protein>
<evidence type="ECO:0000259" key="10">
    <source>
        <dbReference type="Pfam" id="PF02602"/>
    </source>
</evidence>
<dbReference type="GO" id="GO:0004851">
    <property type="term" value="F:uroporphyrin-III C-methyltransferase activity"/>
    <property type="evidence" value="ECO:0007669"/>
    <property type="project" value="UniProtKB-EC"/>
</dbReference>
<feature type="domain" description="Tetrapyrrole methylase" evidence="9">
    <location>
        <begin position="6"/>
        <end position="216"/>
    </location>
</feature>
<dbReference type="Pfam" id="PF02602">
    <property type="entry name" value="HEM4"/>
    <property type="match status" value="1"/>
</dbReference>
<organism evidence="11 12">
    <name type="scientific">Brevibacillus centrosporus</name>
    <dbReference type="NCBI Taxonomy" id="54910"/>
    <lineage>
        <taxon>Bacteria</taxon>
        <taxon>Bacillati</taxon>
        <taxon>Bacillota</taxon>
        <taxon>Bacilli</taxon>
        <taxon>Bacillales</taxon>
        <taxon>Paenibacillaceae</taxon>
        <taxon>Brevibacillus</taxon>
    </lineage>
</organism>
<gene>
    <name evidence="11" type="ORF">SAMN05518846_107121</name>
</gene>
<evidence type="ECO:0000259" key="9">
    <source>
        <dbReference type="Pfam" id="PF00590"/>
    </source>
</evidence>
<accession>A0A1I3VPU6</accession>
<dbReference type="InterPro" id="IPR006366">
    <property type="entry name" value="CobA/CysG_C"/>
</dbReference>
<reference evidence="12" key="1">
    <citation type="submission" date="2016-10" db="EMBL/GenBank/DDBJ databases">
        <authorList>
            <person name="Varghese N."/>
            <person name="Submissions S."/>
        </authorList>
    </citation>
    <scope>NUCLEOTIDE SEQUENCE [LARGE SCALE GENOMIC DNA]</scope>
    <source>
        <strain evidence="12">OK042</strain>
    </source>
</reference>
<evidence type="ECO:0000256" key="1">
    <source>
        <dbReference type="ARBA" id="ARBA00005879"/>
    </source>
</evidence>
<dbReference type="FunFam" id="3.40.1010.10:FF:000001">
    <property type="entry name" value="Siroheme synthase"/>
    <property type="match status" value="1"/>
</dbReference>
<dbReference type="Pfam" id="PF00590">
    <property type="entry name" value="TP_methylase"/>
    <property type="match status" value="1"/>
</dbReference>
<evidence type="ECO:0000313" key="12">
    <source>
        <dbReference type="Proteomes" id="UP000198915"/>
    </source>
</evidence>
<sequence>MTRGSVWFVGAGPGDPKLLTIKGMEALSRADVVVYDRLANPLLLTHVKPHARLVYCGKEADRHTLPQEEINRLLVQEAQSGHTVVRLKGGDPSMFGRVGEEAQMCLEHGVPFEIVPGITSGMAVPLYAGIPLTHREYNSSVAFVTGHLCEKKAGKEPDWRALASMETLVIYMGVKNLPYIKEQLLLHGKHADTPVALVRWGTLGKQETVSGRLQTIDRTVLEAGFKAPAIIVIGEVVHLRESLNWYEKKPLFGQRMAVASCRKDGRGLIQELELLGAEVWPIPLREQPASSQGLSGDAAAYEWLVFDGVQHVRAFFRDLSSRRFDIRQLTGKIAVVGKETAALLEEKGLYPQLVFEGTVRTSDLHQALSARSGERILHITNDLGAGIFQVEESTVHRVSAAALEWDSQHPASGWFASESFDWLATDDPAALFALAQFAGEGWQKRRLLCLGEDAMAQAKKMGWDAVIECEAGTEQLTSVLVSLKTGKEAAHLYT</sequence>
<dbReference type="STRING" id="1884381.SAMN05518846_107121"/>
<evidence type="ECO:0000256" key="4">
    <source>
        <dbReference type="ARBA" id="ARBA00022603"/>
    </source>
</evidence>
<dbReference type="Proteomes" id="UP000198915">
    <property type="component" value="Unassembled WGS sequence"/>
</dbReference>
<evidence type="ECO:0000256" key="6">
    <source>
        <dbReference type="ARBA" id="ARBA00022691"/>
    </source>
</evidence>
<dbReference type="GO" id="GO:0019354">
    <property type="term" value="P:siroheme biosynthetic process"/>
    <property type="evidence" value="ECO:0007669"/>
    <property type="project" value="InterPro"/>
</dbReference>
<comment type="similarity">
    <text evidence="1">Belongs to the precorrin methyltransferase family.</text>
</comment>
<name>A0A1I3VPU6_9BACL</name>
<evidence type="ECO:0000256" key="7">
    <source>
        <dbReference type="ARBA" id="ARBA00023244"/>
    </source>
</evidence>
<dbReference type="CDD" id="cd11642">
    <property type="entry name" value="SUMT"/>
    <property type="match status" value="1"/>
</dbReference>
<dbReference type="Gene3D" id="3.40.1010.10">
    <property type="entry name" value="Cobalt-precorrin-4 Transmethylase, Domain 1"/>
    <property type="match status" value="1"/>
</dbReference>
<keyword evidence="12" id="KW-1185">Reference proteome</keyword>
<dbReference type="GO" id="GO:0032259">
    <property type="term" value="P:methylation"/>
    <property type="evidence" value="ECO:0007669"/>
    <property type="project" value="UniProtKB-KW"/>
</dbReference>
<dbReference type="EC" id="2.1.1.107" evidence="2"/>
<dbReference type="NCBIfam" id="NF004790">
    <property type="entry name" value="PRK06136.1"/>
    <property type="match status" value="1"/>
</dbReference>
<proteinExistence type="inferred from homology"/>
<dbReference type="Gene3D" id="3.30.950.10">
    <property type="entry name" value="Methyltransferase, Cobalt-precorrin-4 Transmethylase, Domain 2"/>
    <property type="match status" value="1"/>
</dbReference>
<dbReference type="AlphaFoldDB" id="A0A1I3VPU6"/>
<feature type="domain" description="Tetrapyrrole biosynthesis uroporphyrinogen III synthase" evidence="10">
    <location>
        <begin position="269"/>
        <end position="471"/>
    </location>
</feature>
<dbReference type="InterPro" id="IPR036108">
    <property type="entry name" value="4pyrrol_syn_uPrphyn_synt_sf"/>
</dbReference>
<dbReference type="FunFam" id="3.30.950.10:FF:000001">
    <property type="entry name" value="Siroheme synthase"/>
    <property type="match status" value="1"/>
</dbReference>
<dbReference type="InterPro" id="IPR014776">
    <property type="entry name" value="4pyrrole_Mease_sub2"/>
</dbReference>
<dbReference type="SUPFAM" id="SSF53790">
    <property type="entry name" value="Tetrapyrrole methylase"/>
    <property type="match status" value="1"/>
</dbReference>
<dbReference type="PANTHER" id="PTHR45790">
    <property type="entry name" value="SIROHEME SYNTHASE-RELATED"/>
    <property type="match status" value="1"/>
</dbReference>
<evidence type="ECO:0000256" key="8">
    <source>
        <dbReference type="ARBA" id="ARBA00079776"/>
    </source>
</evidence>
<dbReference type="InterPro" id="IPR014777">
    <property type="entry name" value="4pyrrole_Mease_sub1"/>
</dbReference>
<dbReference type="InterPro" id="IPR035996">
    <property type="entry name" value="4pyrrol_Methylase_sf"/>
</dbReference>
<dbReference type="PROSITE" id="PS00839">
    <property type="entry name" value="SUMT_1"/>
    <property type="match status" value="1"/>
</dbReference>
<evidence type="ECO:0000256" key="2">
    <source>
        <dbReference type="ARBA" id="ARBA00012162"/>
    </source>
</evidence>
<keyword evidence="6" id="KW-0949">S-adenosyl-L-methionine</keyword>
<keyword evidence="7" id="KW-0627">Porphyrin biosynthesis</keyword>
<keyword evidence="5 11" id="KW-0808">Transferase</keyword>
<dbReference type="InterPro" id="IPR000878">
    <property type="entry name" value="4pyrrol_Mease"/>
</dbReference>
<dbReference type="Gene3D" id="3.40.50.10090">
    <property type="match status" value="2"/>
</dbReference>
<dbReference type="InterPro" id="IPR003754">
    <property type="entry name" value="4pyrrol_synth_uPrphyn_synth"/>
</dbReference>
<dbReference type="InterPro" id="IPR050161">
    <property type="entry name" value="Siro_Cobalamin_biosynth"/>
</dbReference>
<dbReference type="PANTHER" id="PTHR45790:SF3">
    <property type="entry name" value="S-ADENOSYL-L-METHIONINE-DEPENDENT UROPORPHYRINOGEN III METHYLTRANSFERASE, CHLOROPLASTIC"/>
    <property type="match status" value="1"/>
</dbReference>
<dbReference type="RefSeq" id="WP_092268641.1">
    <property type="nucleotide sequence ID" value="NZ_BJOE01000021.1"/>
</dbReference>
<dbReference type="InterPro" id="IPR003043">
    <property type="entry name" value="Uropor_MeTrfase_CS"/>
</dbReference>
<keyword evidence="4 11" id="KW-0489">Methyltransferase</keyword>
<evidence type="ECO:0000256" key="5">
    <source>
        <dbReference type="ARBA" id="ARBA00022679"/>
    </source>
</evidence>
<evidence type="ECO:0000313" key="11">
    <source>
        <dbReference type="EMBL" id="SFJ97172.1"/>
    </source>
</evidence>